<dbReference type="SUPFAM" id="SSF47928">
    <property type="entry name" value="N-terminal domain of the delta subunit of the F1F0-ATP synthase"/>
    <property type="match status" value="1"/>
</dbReference>
<dbReference type="NCBIfam" id="TIGR01145">
    <property type="entry name" value="ATP_synt_delta"/>
    <property type="match status" value="1"/>
</dbReference>
<evidence type="ECO:0000313" key="9">
    <source>
        <dbReference type="EMBL" id="MFC0525241.1"/>
    </source>
</evidence>
<organism evidence="9 10">
    <name type="scientific">Pontibacillus salicampi</name>
    <dbReference type="NCBI Taxonomy" id="1449801"/>
    <lineage>
        <taxon>Bacteria</taxon>
        <taxon>Bacillati</taxon>
        <taxon>Bacillota</taxon>
        <taxon>Bacilli</taxon>
        <taxon>Bacillales</taxon>
        <taxon>Bacillaceae</taxon>
        <taxon>Pontibacillus</taxon>
    </lineage>
</organism>
<protein>
    <recommendedName>
        <fullName evidence="8">ATP synthase subunit delta</fullName>
    </recommendedName>
    <alternativeName>
        <fullName evidence="8">ATP synthase F(1) sector subunit delta</fullName>
    </alternativeName>
    <alternativeName>
        <fullName evidence="8">F-type ATPase subunit delta</fullName>
        <shortName evidence="8">F-ATPase subunit delta</shortName>
    </alternativeName>
</protein>
<comment type="function">
    <text evidence="8">This protein is part of the stalk that links CF(0) to CF(1). It either transmits conformational changes from CF(0) to CF(1) or is implicated in proton conduction.</text>
</comment>
<keyword evidence="7 8" id="KW-0066">ATP synthesis</keyword>
<evidence type="ECO:0000256" key="3">
    <source>
        <dbReference type="ARBA" id="ARBA00022781"/>
    </source>
</evidence>
<dbReference type="Gene3D" id="1.10.520.20">
    <property type="entry name" value="N-terminal domain of the delta subunit of the F1F0-ATP synthase"/>
    <property type="match status" value="1"/>
</dbReference>
<dbReference type="RefSeq" id="WP_377350265.1">
    <property type="nucleotide sequence ID" value="NZ_JBHLTP010000013.1"/>
</dbReference>
<dbReference type="InterPro" id="IPR026015">
    <property type="entry name" value="ATP_synth_OSCP/delta_N_sf"/>
</dbReference>
<keyword evidence="5 8" id="KW-0472">Membrane</keyword>
<evidence type="ECO:0000313" key="10">
    <source>
        <dbReference type="Proteomes" id="UP001589836"/>
    </source>
</evidence>
<comment type="subcellular location">
    <subcellularLocation>
        <location evidence="8">Cell membrane</location>
        <topology evidence="8">Peripheral membrane protein</topology>
    </subcellularLocation>
    <subcellularLocation>
        <location evidence="1">Membrane</location>
    </subcellularLocation>
</comment>
<comment type="function">
    <text evidence="8">F(1)F(0) ATP synthase produces ATP from ADP in the presence of a proton or sodium gradient. F-type ATPases consist of two structural domains, F(1) containing the extramembraneous catalytic core and F(0) containing the membrane proton channel, linked together by a central stalk and a peripheral stalk. During catalysis, ATP synthesis in the catalytic domain of F(1) is coupled via a rotary mechanism of the central stalk subunits to proton translocation.</text>
</comment>
<sequence length="181" mass="20782">MSNEVVGKRYATALFQLGQEHNKLEPFEGELRAIREVFRSNKQLMDFLKHPRIELSKKKQLLQEAFKGFSTEVTHTLNLLMDRHRESVIPTMVDEFIKLNNEARGIAEAEVYSVRTLSQDEEEAIQSVFTKKLNKDTLRIHNVVDPSILGGLKLKIGNRIYDGSVSGKLERMERKLVSANK</sequence>
<comment type="caution">
    <text evidence="9">The sequence shown here is derived from an EMBL/GenBank/DDBJ whole genome shotgun (WGS) entry which is preliminary data.</text>
</comment>
<name>A0ABV6LS49_9BACI</name>
<evidence type="ECO:0000256" key="8">
    <source>
        <dbReference type="HAMAP-Rule" id="MF_01416"/>
    </source>
</evidence>
<dbReference type="InterPro" id="IPR000711">
    <property type="entry name" value="ATPase_OSCP/dsu"/>
</dbReference>
<keyword evidence="6 8" id="KW-0139">CF(1)</keyword>
<keyword evidence="10" id="KW-1185">Reference proteome</keyword>
<keyword evidence="4 8" id="KW-0406">Ion transport</keyword>
<reference evidence="9 10" key="1">
    <citation type="submission" date="2024-09" db="EMBL/GenBank/DDBJ databases">
        <authorList>
            <person name="Sun Q."/>
            <person name="Mori K."/>
        </authorList>
    </citation>
    <scope>NUCLEOTIDE SEQUENCE [LARGE SCALE GENOMIC DNA]</scope>
    <source>
        <strain evidence="9 10">NCAIM B.02529</strain>
    </source>
</reference>
<evidence type="ECO:0000256" key="1">
    <source>
        <dbReference type="ARBA" id="ARBA00004370"/>
    </source>
</evidence>
<dbReference type="InterPro" id="IPR020781">
    <property type="entry name" value="ATPase_OSCP/d_CS"/>
</dbReference>
<dbReference type="PROSITE" id="PS00389">
    <property type="entry name" value="ATPASE_DELTA"/>
    <property type="match status" value="1"/>
</dbReference>
<keyword evidence="8" id="KW-1003">Cell membrane</keyword>
<proteinExistence type="inferred from homology"/>
<evidence type="ECO:0000256" key="2">
    <source>
        <dbReference type="ARBA" id="ARBA00022448"/>
    </source>
</evidence>
<evidence type="ECO:0000256" key="4">
    <source>
        <dbReference type="ARBA" id="ARBA00023065"/>
    </source>
</evidence>
<dbReference type="PRINTS" id="PR00125">
    <property type="entry name" value="ATPASEDELTA"/>
</dbReference>
<dbReference type="HAMAP" id="MF_01416">
    <property type="entry name" value="ATP_synth_delta_bact"/>
    <property type="match status" value="1"/>
</dbReference>
<gene>
    <name evidence="8" type="primary">atpH</name>
    <name evidence="9" type="ORF">ACFFGV_16790</name>
</gene>
<dbReference type="NCBIfam" id="NF004403">
    <property type="entry name" value="PRK05758.2-4"/>
    <property type="match status" value="1"/>
</dbReference>
<evidence type="ECO:0000256" key="7">
    <source>
        <dbReference type="ARBA" id="ARBA00023310"/>
    </source>
</evidence>
<dbReference type="Pfam" id="PF00213">
    <property type="entry name" value="OSCP"/>
    <property type="match status" value="1"/>
</dbReference>
<keyword evidence="2 8" id="KW-0813">Transport</keyword>
<dbReference type="EMBL" id="JBHLTP010000013">
    <property type="protein sequence ID" value="MFC0525241.1"/>
    <property type="molecule type" value="Genomic_DNA"/>
</dbReference>
<dbReference type="Proteomes" id="UP001589836">
    <property type="component" value="Unassembled WGS sequence"/>
</dbReference>
<dbReference type="PANTHER" id="PTHR11910">
    <property type="entry name" value="ATP SYNTHASE DELTA CHAIN"/>
    <property type="match status" value="1"/>
</dbReference>
<comment type="similarity">
    <text evidence="8">Belongs to the ATPase delta chain family.</text>
</comment>
<evidence type="ECO:0000256" key="6">
    <source>
        <dbReference type="ARBA" id="ARBA00023196"/>
    </source>
</evidence>
<evidence type="ECO:0000256" key="5">
    <source>
        <dbReference type="ARBA" id="ARBA00023136"/>
    </source>
</evidence>
<keyword evidence="3 8" id="KW-0375">Hydrogen ion transport</keyword>
<accession>A0ABV6LS49</accession>